<keyword evidence="2 4" id="KW-0689">Ribosomal protein</keyword>
<dbReference type="GO" id="GO:0032040">
    <property type="term" value="C:small-subunit processome"/>
    <property type="evidence" value="ECO:0007669"/>
    <property type="project" value="TreeGrafter"/>
</dbReference>
<proteinExistence type="inferred from homology"/>
<comment type="caution">
    <text evidence="5">The sequence shown here is derived from an EMBL/GenBank/DDBJ whole genome shotgun (WGS) entry which is preliminary data.</text>
</comment>
<name>A0AAD5P5W8_ACENE</name>
<evidence type="ECO:0000256" key="4">
    <source>
        <dbReference type="RuleBase" id="RU364105"/>
    </source>
</evidence>
<evidence type="ECO:0000256" key="3">
    <source>
        <dbReference type="ARBA" id="ARBA00023274"/>
    </source>
</evidence>
<dbReference type="Pfam" id="PF01251">
    <property type="entry name" value="Ribosomal_S7e"/>
    <property type="match status" value="1"/>
</dbReference>
<accession>A0AAD5P5W8</accession>
<sequence length="155" mass="18157">MMVMTYNPNDECHRVYKNAKANVTWIASKFELLVKCNHNIKIEVIADLLRDRFKLNVDVQSLYKAKGRALDGLGREHDECFVLLMRYAYMVNVCNTGYAKMYRSKKKIQKDHDVEPTEFEETVAQALFDLRNTNQELKSDLKDLYINQAMYDSMA</sequence>
<dbReference type="GO" id="GO:0030686">
    <property type="term" value="C:90S preribosome"/>
    <property type="evidence" value="ECO:0007669"/>
    <property type="project" value="TreeGrafter"/>
</dbReference>
<dbReference type="GO" id="GO:0006412">
    <property type="term" value="P:translation"/>
    <property type="evidence" value="ECO:0007669"/>
    <property type="project" value="InterPro"/>
</dbReference>
<evidence type="ECO:0000313" key="5">
    <source>
        <dbReference type="EMBL" id="KAI9201030.1"/>
    </source>
</evidence>
<keyword evidence="6" id="KW-1185">Reference proteome</keyword>
<dbReference type="PANTHER" id="PTHR11278">
    <property type="entry name" value="40S RIBOSOMAL PROTEIN S7"/>
    <property type="match status" value="1"/>
</dbReference>
<dbReference type="GO" id="GO:0006364">
    <property type="term" value="P:rRNA processing"/>
    <property type="evidence" value="ECO:0007669"/>
    <property type="project" value="TreeGrafter"/>
</dbReference>
<reference evidence="5" key="1">
    <citation type="journal article" date="2022" name="Plant J.">
        <title>Strategies of tolerance reflected in two North American maple genomes.</title>
        <authorList>
            <person name="McEvoy S.L."/>
            <person name="Sezen U.U."/>
            <person name="Trouern-Trend A."/>
            <person name="McMahon S.M."/>
            <person name="Schaberg P.G."/>
            <person name="Yang J."/>
            <person name="Wegrzyn J.L."/>
            <person name="Swenson N.G."/>
        </authorList>
    </citation>
    <scope>NUCLEOTIDE SEQUENCE</scope>
    <source>
        <strain evidence="5">91603</strain>
    </source>
</reference>
<reference evidence="5" key="2">
    <citation type="submission" date="2023-02" db="EMBL/GenBank/DDBJ databases">
        <authorList>
            <person name="Swenson N.G."/>
            <person name="Wegrzyn J.L."/>
            <person name="Mcevoy S.L."/>
        </authorList>
    </citation>
    <scope>NUCLEOTIDE SEQUENCE</scope>
    <source>
        <strain evidence="5">91603</strain>
        <tissue evidence="5">Leaf</tissue>
    </source>
</reference>
<dbReference type="Proteomes" id="UP001064489">
    <property type="component" value="Chromosome 9"/>
</dbReference>
<organism evidence="5 6">
    <name type="scientific">Acer negundo</name>
    <name type="common">Box elder</name>
    <dbReference type="NCBI Taxonomy" id="4023"/>
    <lineage>
        <taxon>Eukaryota</taxon>
        <taxon>Viridiplantae</taxon>
        <taxon>Streptophyta</taxon>
        <taxon>Embryophyta</taxon>
        <taxon>Tracheophyta</taxon>
        <taxon>Spermatophyta</taxon>
        <taxon>Magnoliopsida</taxon>
        <taxon>eudicotyledons</taxon>
        <taxon>Gunneridae</taxon>
        <taxon>Pentapetalae</taxon>
        <taxon>rosids</taxon>
        <taxon>malvids</taxon>
        <taxon>Sapindales</taxon>
        <taxon>Sapindaceae</taxon>
        <taxon>Hippocastanoideae</taxon>
        <taxon>Acereae</taxon>
        <taxon>Acer</taxon>
    </lineage>
</organism>
<comment type="similarity">
    <text evidence="1 4">Belongs to the eukaryotic ribosomal protein eS7 family.</text>
</comment>
<dbReference type="AlphaFoldDB" id="A0AAD5P5W8"/>
<dbReference type="GO" id="GO:0022627">
    <property type="term" value="C:cytosolic small ribosomal subunit"/>
    <property type="evidence" value="ECO:0007669"/>
    <property type="project" value="TreeGrafter"/>
</dbReference>
<evidence type="ECO:0000256" key="2">
    <source>
        <dbReference type="ARBA" id="ARBA00022980"/>
    </source>
</evidence>
<evidence type="ECO:0000256" key="1">
    <source>
        <dbReference type="ARBA" id="ARBA00007820"/>
    </source>
</evidence>
<dbReference type="EMBL" id="JAJSOW010000001">
    <property type="protein sequence ID" value="KAI9201030.1"/>
    <property type="molecule type" value="Genomic_DNA"/>
</dbReference>
<dbReference type="GO" id="GO:0042274">
    <property type="term" value="P:ribosomal small subunit biogenesis"/>
    <property type="evidence" value="ECO:0007669"/>
    <property type="project" value="TreeGrafter"/>
</dbReference>
<dbReference type="InterPro" id="IPR000554">
    <property type="entry name" value="Ribosomal_eS7"/>
</dbReference>
<evidence type="ECO:0000313" key="6">
    <source>
        <dbReference type="Proteomes" id="UP001064489"/>
    </source>
</evidence>
<protein>
    <recommendedName>
        <fullName evidence="4">40S ribosomal protein S7</fullName>
    </recommendedName>
</protein>
<keyword evidence="3 4" id="KW-0687">Ribonucleoprotein</keyword>
<gene>
    <name evidence="5" type="ORF">LWI28_016991</name>
</gene>
<dbReference type="PANTHER" id="PTHR11278:SF0">
    <property type="entry name" value="SMALL RIBOSOMAL SUBUNIT PROTEIN ES7"/>
    <property type="match status" value="1"/>
</dbReference>
<dbReference type="GO" id="GO:0003735">
    <property type="term" value="F:structural constituent of ribosome"/>
    <property type="evidence" value="ECO:0007669"/>
    <property type="project" value="InterPro"/>
</dbReference>